<reference evidence="2" key="1">
    <citation type="submission" date="2023-04" db="EMBL/GenBank/DDBJ databases">
        <authorList>
            <consortium name="ELIXIR-Norway"/>
        </authorList>
    </citation>
    <scope>NUCLEOTIDE SEQUENCE [LARGE SCALE GENOMIC DNA]</scope>
</reference>
<dbReference type="EMBL" id="OX459962">
    <property type="protein sequence ID" value="CAI9167450.1"/>
    <property type="molecule type" value="Genomic_DNA"/>
</dbReference>
<evidence type="ECO:0000313" key="3">
    <source>
        <dbReference type="Proteomes" id="UP001176941"/>
    </source>
</evidence>
<feature type="compositionally biased region" description="Low complexity" evidence="1">
    <location>
        <begin position="85"/>
        <end position="109"/>
    </location>
</feature>
<feature type="region of interest" description="Disordered" evidence="1">
    <location>
        <begin position="52"/>
        <end position="112"/>
    </location>
</feature>
<evidence type="ECO:0000313" key="2">
    <source>
        <dbReference type="EMBL" id="CAI9167450.1"/>
    </source>
</evidence>
<name>A0ABN8Z223_RANTA</name>
<organism evidence="2 3">
    <name type="scientific">Rangifer tarandus platyrhynchus</name>
    <name type="common">Svalbard reindeer</name>
    <dbReference type="NCBI Taxonomy" id="3082113"/>
    <lineage>
        <taxon>Eukaryota</taxon>
        <taxon>Metazoa</taxon>
        <taxon>Chordata</taxon>
        <taxon>Craniata</taxon>
        <taxon>Vertebrata</taxon>
        <taxon>Euteleostomi</taxon>
        <taxon>Mammalia</taxon>
        <taxon>Eutheria</taxon>
        <taxon>Laurasiatheria</taxon>
        <taxon>Artiodactyla</taxon>
        <taxon>Ruminantia</taxon>
        <taxon>Pecora</taxon>
        <taxon>Cervidae</taxon>
        <taxon>Odocoileinae</taxon>
        <taxon>Rangifer</taxon>
    </lineage>
</organism>
<feature type="compositionally biased region" description="Pro residues" evidence="1">
    <location>
        <begin position="52"/>
        <end position="64"/>
    </location>
</feature>
<keyword evidence="3" id="KW-1185">Reference proteome</keyword>
<sequence length="179" mass="18803">MLTIFYPLGSAFITYQKGITSCTFASPNGAYISVGPEGCRVTEVAFLLVGGPPHPVHPPPPPPGALRSQPQSPTQPVGFRSSEVLATARALPTAAPSASTSRPGPSSPTNYHRRVLLAPESGTRLFCQSTNQFLTHRAAHHPHASLFTACGPGGILGWGLVLAQHLAEPAHRVRKCSVA</sequence>
<dbReference type="Proteomes" id="UP001176941">
    <property type="component" value="Chromosome 26"/>
</dbReference>
<gene>
    <name evidence="2" type="ORF">MRATA1EN1_LOCUS16412</name>
</gene>
<accession>A0ABN8Z223</accession>
<protein>
    <submittedName>
        <fullName evidence="2">Uncharacterized protein</fullName>
    </submittedName>
</protein>
<proteinExistence type="predicted"/>
<evidence type="ECO:0000256" key="1">
    <source>
        <dbReference type="SAM" id="MobiDB-lite"/>
    </source>
</evidence>